<proteinExistence type="predicted"/>
<accession>A0ABX9N0C2</accession>
<comment type="caution">
    <text evidence="2">The sequence shown here is derived from an EMBL/GenBank/DDBJ whole genome shotgun (WGS) entry which is preliminary data.</text>
</comment>
<dbReference type="PROSITE" id="PS50931">
    <property type="entry name" value="HTH_LYSR"/>
    <property type="match status" value="1"/>
</dbReference>
<dbReference type="Proteomes" id="UP000265355">
    <property type="component" value="Unassembled WGS sequence"/>
</dbReference>
<evidence type="ECO:0000313" key="3">
    <source>
        <dbReference type="Proteomes" id="UP000265355"/>
    </source>
</evidence>
<dbReference type="RefSeq" id="WP_119373987.1">
    <property type="nucleotide sequence ID" value="NZ_QWEE01000773.1"/>
</dbReference>
<dbReference type="EMBL" id="QWEE01000773">
    <property type="protein sequence ID" value="RII85554.1"/>
    <property type="molecule type" value="Genomic_DNA"/>
</dbReference>
<feature type="non-terminal residue" evidence="2">
    <location>
        <position position="46"/>
    </location>
</feature>
<sequence>MDPARLRLLRELGDRGSVAAVAVAMHVSASAVSQQLAALQAGVAVP</sequence>
<dbReference type="InterPro" id="IPR000847">
    <property type="entry name" value="LysR_HTH_N"/>
</dbReference>
<evidence type="ECO:0000313" key="2">
    <source>
        <dbReference type="EMBL" id="RII85554.1"/>
    </source>
</evidence>
<dbReference type="SUPFAM" id="SSF46785">
    <property type="entry name" value="Winged helix' DNA-binding domain"/>
    <property type="match status" value="1"/>
</dbReference>
<name>A0ABX9N0C2_9MICO</name>
<dbReference type="Gene3D" id="1.10.10.10">
    <property type="entry name" value="Winged helix-like DNA-binding domain superfamily/Winged helix DNA-binding domain"/>
    <property type="match status" value="1"/>
</dbReference>
<gene>
    <name evidence="2" type="ORF">DZF98_17425</name>
</gene>
<dbReference type="Pfam" id="PF00126">
    <property type="entry name" value="HTH_1"/>
    <property type="match status" value="1"/>
</dbReference>
<organism evidence="2 3">
    <name type="scientific">Clavibacter californiensis</name>
    <dbReference type="NCBI Taxonomy" id="1401995"/>
    <lineage>
        <taxon>Bacteria</taxon>
        <taxon>Bacillati</taxon>
        <taxon>Actinomycetota</taxon>
        <taxon>Actinomycetes</taxon>
        <taxon>Micrococcales</taxon>
        <taxon>Microbacteriaceae</taxon>
        <taxon>Clavibacter</taxon>
    </lineage>
</organism>
<keyword evidence="3" id="KW-1185">Reference proteome</keyword>
<protein>
    <submittedName>
        <fullName evidence="2">LysR family transcriptional regulator</fullName>
    </submittedName>
</protein>
<feature type="domain" description="HTH lysR-type" evidence="1">
    <location>
        <begin position="1"/>
        <end position="46"/>
    </location>
</feature>
<evidence type="ECO:0000259" key="1">
    <source>
        <dbReference type="PROSITE" id="PS50931"/>
    </source>
</evidence>
<dbReference type="InterPro" id="IPR036390">
    <property type="entry name" value="WH_DNA-bd_sf"/>
</dbReference>
<dbReference type="InterPro" id="IPR036388">
    <property type="entry name" value="WH-like_DNA-bd_sf"/>
</dbReference>
<reference evidence="2 3" key="1">
    <citation type="submission" date="2018-08" db="EMBL/GenBank/DDBJ databases">
        <title>Genome Sequence of Clavibacter michiganensis Subspecies type strains, and the Atypical Peach-Colored Strains Isolated from Tomato.</title>
        <authorList>
            <person name="Osdaghi E."/>
            <person name="Portier P."/>
            <person name="Briand M."/>
            <person name="Jacques M.-A."/>
        </authorList>
    </citation>
    <scope>NUCLEOTIDE SEQUENCE [LARGE SCALE GENOMIC DNA]</scope>
    <source>
        <strain evidence="2 3">CFBP 8216</strain>
    </source>
</reference>